<protein>
    <submittedName>
        <fullName evidence="1">Uncharacterized protein</fullName>
    </submittedName>
</protein>
<reference evidence="1" key="1">
    <citation type="submission" date="2014-09" db="EMBL/GenBank/DDBJ databases">
        <authorList>
            <person name="Magalhaes I.L.F."/>
            <person name="Oliveira U."/>
            <person name="Santos F.R."/>
            <person name="Vidigal T.H.D.A."/>
            <person name="Brescovit A.D."/>
            <person name="Santos A.J."/>
        </authorList>
    </citation>
    <scope>NUCLEOTIDE SEQUENCE</scope>
    <source>
        <tissue evidence="1">Shoot tissue taken approximately 20 cm above the soil surface</tissue>
    </source>
</reference>
<dbReference type="EMBL" id="GBRH01230292">
    <property type="protein sequence ID" value="JAD67603.1"/>
    <property type="molecule type" value="Transcribed_RNA"/>
</dbReference>
<accession>A0A0A9BZK6</accession>
<reference evidence="1" key="2">
    <citation type="journal article" date="2015" name="Data Brief">
        <title>Shoot transcriptome of the giant reed, Arundo donax.</title>
        <authorList>
            <person name="Barrero R.A."/>
            <person name="Guerrero F.D."/>
            <person name="Moolhuijzen P."/>
            <person name="Goolsby J.A."/>
            <person name="Tidwell J."/>
            <person name="Bellgard S.E."/>
            <person name="Bellgard M.I."/>
        </authorList>
    </citation>
    <scope>NUCLEOTIDE SEQUENCE</scope>
    <source>
        <tissue evidence="1">Shoot tissue taken approximately 20 cm above the soil surface</tissue>
    </source>
</reference>
<name>A0A0A9BZK6_ARUDO</name>
<proteinExistence type="predicted"/>
<organism evidence="1">
    <name type="scientific">Arundo donax</name>
    <name type="common">Giant reed</name>
    <name type="synonym">Donax arundinaceus</name>
    <dbReference type="NCBI Taxonomy" id="35708"/>
    <lineage>
        <taxon>Eukaryota</taxon>
        <taxon>Viridiplantae</taxon>
        <taxon>Streptophyta</taxon>
        <taxon>Embryophyta</taxon>
        <taxon>Tracheophyta</taxon>
        <taxon>Spermatophyta</taxon>
        <taxon>Magnoliopsida</taxon>
        <taxon>Liliopsida</taxon>
        <taxon>Poales</taxon>
        <taxon>Poaceae</taxon>
        <taxon>PACMAD clade</taxon>
        <taxon>Arundinoideae</taxon>
        <taxon>Arundineae</taxon>
        <taxon>Arundo</taxon>
    </lineage>
</organism>
<evidence type="ECO:0000313" key="1">
    <source>
        <dbReference type="EMBL" id="JAD67603.1"/>
    </source>
</evidence>
<sequence length="49" mass="5473">MINVEICLTCQKKFLYIKSTANVSLYPPGKCKNASNISNILKKIIIMPS</sequence>
<dbReference type="AlphaFoldDB" id="A0A0A9BZK6"/>